<evidence type="ECO:0000313" key="9">
    <source>
        <dbReference type="EMBL" id="CEM05206.1"/>
    </source>
</evidence>
<reference evidence="9 10" key="1">
    <citation type="submission" date="2014-11" db="EMBL/GenBank/DDBJ databases">
        <authorList>
            <person name="Zhu J."/>
            <person name="Qi W."/>
            <person name="Song R."/>
        </authorList>
    </citation>
    <scope>NUCLEOTIDE SEQUENCE [LARGE SCALE GENOMIC DNA]</scope>
</reference>
<dbReference type="SUPFAM" id="SSF48371">
    <property type="entry name" value="ARM repeat"/>
    <property type="match status" value="5"/>
</dbReference>
<dbReference type="PANTHER" id="PTHR47249">
    <property type="entry name" value="VACUOLAR PROTEIN 8"/>
    <property type="match status" value="1"/>
</dbReference>
<dbReference type="InterPro" id="IPR045156">
    <property type="entry name" value="Vac8"/>
</dbReference>
<feature type="compositionally biased region" description="Basic and acidic residues" evidence="8">
    <location>
        <begin position="2236"/>
        <end position="2254"/>
    </location>
</feature>
<evidence type="ECO:0000256" key="7">
    <source>
        <dbReference type="ARBA" id="ARBA00026209"/>
    </source>
</evidence>
<evidence type="ECO:0000313" key="10">
    <source>
        <dbReference type="Proteomes" id="UP000041254"/>
    </source>
</evidence>
<feature type="compositionally biased region" description="Acidic residues" evidence="8">
    <location>
        <begin position="2274"/>
        <end position="2283"/>
    </location>
</feature>
<accession>A0A0G4F0R1</accession>
<organism evidence="9 10">
    <name type="scientific">Vitrella brassicaformis (strain CCMP3155)</name>
    <dbReference type="NCBI Taxonomy" id="1169540"/>
    <lineage>
        <taxon>Eukaryota</taxon>
        <taxon>Sar</taxon>
        <taxon>Alveolata</taxon>
        <taxon>Colpodellida</taxon>
        <taxon>Vitrellaceae</taxon>
        <taxon>Vitrella</taxon>
    </lineage>
</organism>
<dbReference type="EMBL" id="CDMY01000356">
    <property type="protein sequence ID" value="CEM05206.1"/>
    <property type="molecule type" value="Genomic_DNA"/>
</dbReference>
<dbReference type="InterPro" id="IPR016024">
    <property type="entry name" value="ARM-type_fold"/>
</dbReference>
<evidence type="ECO:0000256" key="3">
    <source>
        <dbReference type="ARBA" id="ARBA00022554"/>
    </source>
</evidence>
<feature type="region of interest" description="Disordered" evidence="8">
    <location>
        <begin position="2036"/>
        <end position="2068"/>
    </location>
</feature>
<sequence length="5671" mass="620355">MAALGELIKVLRSEQNFKEKRGAIRAFAAACGEQENQLRILNTPHWFQALLPQLLSLDIEAKRYGALAVANLSSHKQTHEGLLKQDLMPHLVSLLIDSEDPHTTSHLLTALGNLTATPAFWPRFYDLKVLQIALSRVMRPTGNDPSVASAALFLLANLTCDGTQRRMMLDESIHEYIFPYMTAHASAAQRLQALTVIRGVTEDESAQELLPQYGVIPLLLQAFTLGTQGLSHIDTPSAQQGKEPTEASGGGGGMDDGQFMRTLIELVLGILHNLSLHAANSRLLLADAQSIELLEAAGLSEEEEFTTYACSTIANMCEDTDLHTPISNSRLLHVLREHFFTDDLPIRAHVTRAVRNLCMTPRLHPMILQLQPVASLLMMADLGDLDESVRVNALMIVAALAATHPTCLGRSELDDLVRLACDGYCEPGQPDDVPTDVRRYAMMALANVSSDTSETTDQQQRQGDYYFQDRPLLAKLLSKMDDTEGVDGLYVDYLAQLLHNCCLVESARTTLHQLSIEQRLLNPNLMDRMSSQAASYTSDICRRLSGVAESRARICDMRLFSTIHTSWRDYLGLREVATRLALLCSTLTYYDDTIHEFVLQNGVYLVALLYDKVPTDEYIRVCCLLTFLYISKDPAAQRAIAAEDGLPVLLDACRQPTSAHTANQQLISNALKTLLPFAQAEQYRGQLALLGSIDVCSFFLYSPELELRQLGLYLLQNLLEDPTGRRIFLQIHPEVRPEDDYIPALVNLLPGYSGSGSGTAVAGAGGEGGDDSFVGRCVIHCLASLTLEHHFPTNHKLVDLHVPHHLFSLFFTQQIDKDGGEAVVRFFAEICHMRAVQVSLLRSMDVISILLQAYLCSFPPRICARAASALLALSRSKSLRSFFVPHMNSISEWAHLALSGGGGGGEGQSDNNEETISVSFSSLFCELSLSGDKDCIDALRDVSIMDTLMLYLSAALQHTKQSGVHGSSSLTSSRGMGGTYVGRGASHPPLVELLLPSVTAICALCISPLGDEFLKALLFPPTRLQLFLSILNLRDNDVDSSFCRGSARIAILHRTANPELTVDDLNLAEIATVSSNQGLRDSTSTTDDAASMIYDRLGLVPSSILCRQVFQTLCVGLSSEAVRMPLLSQLKVVSLLPFCATACSSPDSQLTLFAFAFIALLSMDGASRAALTSTAGLMNDLLSYCRRFDTHFHPQQLFRRYAAVAEEHKGRSRKYKGGAADDMPTSLAATSTTSLYSPEMLGFHKYVIGLYTAGNLAEDLLFRYPVDGSRIRPVARKGLGVRSEKGGKDEDFDEPLHWRLYKEKLKAKERGAVKLAIEIEEDQEDHDLDEDSAQLGQSDDSLLKEQLRQTGGSDPAMGSDEHDFGVTRSVVSGGDVSQLTETTLLRATLKAGLDKTGGSTSSQYKDPTSPGLTKSSTNYIAQLLLQSLTRLDFGLLLTTVEKKRHEIANAAKTGTPKGLRKGLFYLREEEEDVPDIGHLLNAMHEFVATIHLVIVHNSLINPSSPEAMIAGAAAAPASLSGGFSSLDKSKDLSVSSGPKSVKSLHDLHIPEPLRALDVKKLRKKVEEMISVVCRCLEYGIGLDITRCIIEALNRLTFFLPSVVRPGLHGSVLALLRTRHAFLNPASICSLLANACADTDDRLEKLAEADTDFLRSFILCDNSSARRYLLGAVANWSTRDNLRHAVIRAGGLDACRPAESRDALISNFAEALEKVRILANLGRTKSIEVYQDMTKEAVVAFLGEVFQVSYAALLHKHEAGVRLRLAEQSRQYADDSRPPTERDGGDASPKSPKNVDEAADVETEHDFRSVAPQSSPPRYAEALHLSLACLHNLLRVREVHEAILKHPSVVDTLLALAEGPLPLTPSTLRLVFASLVALCYHQNLAGRVFAAMSTSYGATTRVDFELERLLILAANMHYLGTDVDHIKADKSLFMTLSNLSVGQQNLTVKRTIAQILHRISMAPVSVRKEFLTRDSLLVLRSLFAAKGLFEVQIRAFEAAYFLTVGALDVQLWSDMDVLPHMFFGALHFSKEAATTSTAHDAVVDDDRRPGEGDSDEDDNDSEEMSAEDMEEVKNLQKEALWEVFFRTAAFVAKEEPLVIQLSKLSSLDHILLGLFDGGEFVDLFNAGTHCMCSFLNSSAAHIFWARWCSSGLLQKLKQEVQRRLEDEEEQGSPEQPDDTEDEEGYDRRGSVISHPASLAPSVVSSLANKSPAPRGPQPKPAFHPIHGHRASVEKRTHFALPDENKNEEESAERARAGMRKRRMSRYDTRLTMISESEDGEDQEEKLDKSSATISRAGTFKSMKSMGRSTTKSLGLTLSSIRREATKGDLPGKRKSSLSITSVMSYVSLSPTKRMKRGAMQRSTTTPLGLSLVAPPTPHEDSFLRLLLFASEDPASVTFVLEDVFIDYLKSQLMQLSRFYDTNRRRERRPVALSIAYRREDSSTSEDSQDEDFAKAAVSFKLIARVIMNLSTDPRNIPLMGMMGVIDAIGSVVAAPGGASVRVHALALLVILSASTELAPRLINCQPLVRQLSLFRGTQASDFNLPPRDAKRLKLCLAALHDRLAKSPQSRPPVIDWFGVAVIRLALQADLPDCTLVCLRNVCQISNDSEAILEKGFEAPAFWPFLLALCKLMRTRVDDPATPLALVDALRLANALEEMVSQLTAHKLLLNHIAMRILTKGVSKISIIRTNLQPWINLQSLIDRIEGVLPGETSDPSRHSLVIYHESAIGAVMGYHLTHRAVSEVAMGLQLFVSFLFQSHITATIARGTAEDLPKSALHDEVNISHTGRLVELLARHLFPSLFVERASGEADGQQRADAPSPRLSPFDILEKGSGESSPASPGSSTSPMMAATRLDLAVKASCNHAMVSHLLVAVTRFIRSMTAFPAKTSPFNKLVASWRFRCLVKGCLLAALQLLFESYDARKSKGFRAKEAALLRSILDGAPAAEAPTEKDRRKSSLRRIADVGLGLHIIFENLLASMTYFILSNDKYYYMKATPVERTEPSGLLSPDTSPVQRDQRRATARLSNFVHRMGMPLLALWVGMKTEGEDDELLSWVEGVEAHQWLPKIVELLMHDSEGRFDRSNIPNASGLLGEAVRFLSATSAVYLHLPPDKVPQQCVVRQLSLREVSGRMFIATILSEMSLSAEPYAVETVRTASELVGALVHYQEAALQHDQDSCRLLTTLQKSLYGGVASSAKLVEEQGISHRQAGSIVLSSMRSLAQLARLYHFFPNFSRRVLQRGISAVTSTILSNKALGECPYESLEVVSASQQLFTNLAQTALSRIREEAGRNAKAVPWQLLGDETVQLSDLLNCGSMTVGRAFAVSDLHAEYVVKKWGIGSAFLQLVESVISAVDVSAESTEDESALKSFSVNQDFWSQVDCRAFESSLVAVHKIEVAASGLLFCERTALILFHLIRTSFPFKRRYFPDMFVTGSTARVAPKGIRPDDRRGETVESEATSKVLSSCCAILSTASAAATMEQDQPKGIGRDVSTGKLMGTDMRDSLQSIISLSDHHHEAAIWQLRSLAVQSRALDTTDQLPYLDRTIDLLLKALETKGLSRYAIVILHNFAVRYPATFLFKEGTIRSICHFYERMARALRGGWEERLCQRLALSTIRLLYLYWAESPTTLVTEETSLMDVLKDRQEQQRSPFVSDWSYVLDLTAQGGSKPMALHTGDASVFVSVFWAVCRRSEEAFVSALVSHNGCLNFLWRCLIQAEGLGADIVGRMRRGSSGTRIVSDHQLPYDVDIDMLDSRAAKPIPPEQDRAVESQHLTKKRHEKAAEYCFVAAANALCLIFSHRPHRHSSSELDTLVTQEATSLHTRCFQEFLSSLSQRLEANNRVERLLSERVIQAAGQILSSAMRQLSGGGQAKVNDTIASIVPGLTTSRTPSIRALGVGLAYRSGFWKSLTVAQELLKQEQFKEQPEIAARLLAQLLTTTNDTLKPYHQTQALRALCTLLKMRKLSRDTVEEVAKCNPVLAGSSHLLRLLLDEERLLFADYVGALGDVLHISTVVGRTVASLLSFALKRDDALRDTGVWASADVLEVCVRTAVKLMPFQPAKAMRLLVLLFASPHCGSYARQVALVAGVASDACSSLERSLKAQTELRRAKTESASSLSLSVWGDASEENRDWAAEIRWSLALSLLLYYGADEDSKLENEVASIAERDVDAEDFGTLRRLRLKVDEVTEDSLLREHDERLMELLVGHVELMTSRHCDEGLLWECSATAGLVAAMASKGGSAEATAVPVLTNTLLAVMMSQQTEDVMVIGAIALSSVVHLSLKAVSMPMYHPKLLEGYKDGPSPLRQAIIQLSGLGDGCFPLEMEYPSVGLQCSLNLLFGLMTSREAVADIQSSDTELLTWLQDAQPAGIEKNEESVELDSERIQKRSRLLGLQWLQIVVAVCYFARQKIVHHHLMLVNRACEVATNITVVNTPEGGSSDENGCGAILLVSLECLSLLLWSLYPSVNLPSFQPIKAVYRHLALLTAGAAVSVAARRVAIDALCACLEYERADAFAEAVDTSAGQDTRGLRWTVVLPFLADAAATLSKHSDKGLSLSAMRLAVTTIGMAARGDPGDDNTSGTAYSLLLRRLVPVLLEIMEAPSSPSDSVIGACEAFVDVTKPRSPEYRADPAVLSCLLQQPTLGAFLSLPLDAGLGGRVESCCGEWLELYGVPRRKLEGIVVACQKSPLLALLRLTRESSSRHLAEDMGWVFLGMLQAADMPQDMGTESSASDIFRLLLEIVPAASPLAFQLALALRDMLDRGHKDVLARFVAVGPTAAQWLDDVLRLTKKDSGARRTGEASLLLLKLIYTLAFFFPTMRDILAQHPSLHDTLALVLQDIKDITNDQNGIRGGCLVLMARLLAMLCQPSVASDSGQDDTSTKGMVSLLVTALGLDRPGDRAGDDGASVLCEKVTVTALAQQMRENHTARHALVKAPFMKMLPNMLLSHADRHRPGDSPSPPQSSDALLELFLLGLSSEGPREASTLLIADTPHEEGSGDIQGLEIQPNMIQALIRVLGRSDGSHIVRHGWRILATLVQIRSCWKFMYLHANRESSCSCLRRGVQLLSSSADKDVHVNVLRCLSACAAHALFIAVAPQHVVLEGPERQPSFVAVDAERHYTGHTQSAPRDEHQSSAVDFFSRDVLLDILRSAGGLPDCLSKVLACWTFGIIITSAGSSTPPRNGVEQAPLRSTSWLRDEGSHLTTLVSLATSLLKETTDTAVKVGSFVSSLCLRFFPLEAVLPEMVPSLAIPEILSCLSLPYPSLHFFMLLLLNMLALIKMPLSAKVDAKVTKTLDRLFSHLFAIMLEHSDSRDAEDEERPKALVLRWLCLTRSAPLGAHLRSLAICVLGANCARAFPHDSKDGPGTEESSGQALPRPPARLLNILAQLLVELQIAQRIAASGHSGREYICRLMQSAEQSGGLPGRGSQRDHQANMDAVEAWCGLSARPELLMGTACHLAFAAAHLAVAHPGTATRCLALRSAAFTELNRSRVISTGARVLKPTASTAYEVVAQQALLRCALVTLDAAMTSAAEETGVSVGGAGASSEALSYLVQHIQACYVPYKAIESAQERGVQGWQLEALKATPTRAVTKLLLCLASDDKAMALLREVGGADALFLVARHAGDAEMRRLATVQLMRMAESVVAASAGGNGNGKVTSTSLVKPGRSRSVLSLSLRDQ</sequence>
<feature type="region of interest" description="Disordered" evidence="8">
    <location>
        <begin position="1768"/>
        <end position="1813"/>
    </location>
</feature>
<keyword evidence="4" id="KW-0677">Repeat</keyword>
<comment type="subcellular location">
    <subcellularLocation>
        <location evidence="1">Vacuole membrane</location>
        <topology evidence="1">Lipid-anchor</topology>
    </subcellularLocation>
</comment>
<dbReference type="InParanoid" id="A0A0G4F0R1"/>
<dbReference type="Gene3D" id="1.25.10.10">
    <property type="entry name" value="Leucine-rich Repeat Variant"/>
    <property type="match status" value="3"/>
</dbReference>
<protein>
    <recommendedName>
        <fullName evidence="7">Vacuolar protein 8</fullName>
    </recommendedName>
</protein>
<keyword evidence="10" id="KW-1185">Reference proteome</keyword>
<dbReference type="Proteomes" id="UP000041254">
    <property type="component" value="Unassembled WGS sequence"/>
</dbReference>
<feature type="compositionally biased region" description="Low complexity" evidence="8">
    <location>
        <begin position="2307"/>
        <end position="2316"/>
    </location>
</feature>
<feature type="region of interest" description="Disordered" evidence="8">
    <location>
        <begin position="2162"/>
        <end position="2187"/>
    </location>
</feature>
<feature type="region of interest" description="Disordered" evidence="8">
    <location>
        <begin position="1348"/>
        <end position="1367"/>
    </location>
</feature>
<dbReference type="GO" id="GO:0071562">
    <property type="term" value="P:nucleus-vacuole junction assembly"/>
    <property type="evidence" value="ECO:0007669"/>
    <property type="project" value="InterPro"/>
</dbReference>
<evidence type="ECO:0000256" key="6">
    <source>
        <dbReference type="ARBA" id="ARBA00023288"/>
    </source>
</evidence>
<feature type="region of interest" description="Disordered" evidence="8">
    <location>
        <begin position="2202"/>
        <end position="2224"/>
    </location>
</feature>
<feature type="region of interest" description="Disordered" evidence="8">
    <location>
        <begin position="2808"/>
        <end position="2846"/>
    </location>
</feature>
<dbReference type="GO" id="GO:0005774">
    <property type="term" value="C:vacuolar membrane"/>
    <property type="evidence" value="ECO:0007669"/>
    <property type="project" value="UniProtKB-SubCell"/>
</dbReference>
<feature type="region of interest" description="Disordered" evidence="8">
    <location>
        <begin position="2236"/>
        <end position="2316"/>
    </location>
</feature>
<evidence type="ECO:0000256" key="1">
    <source>
        <dbReference type="ARBA" id="ARBA00004592"/>
    </source>
</evidence>
<dbReference type="OrthoDB" id="422942at2759"/>
<dbReference type="PANTHER" id="PTHR47249:SF1">
    <property type="entry name" value="VACUOLAR PROTEIN 8"/>
    <property type="match status" value="1"/>
</dbReference>
<keyword evidence="6" id="KW-0449">Lipoprotein</keyword>
<feature type="compositionally biased region" description="Basic and acidic residues" evidence="8">
    <location>
        <begin position="2040"/>
        <end position="2050"/>
    </location>
</feature>
<feature type="compositionally biased region" description="Low complexity" evidence="8">
    <location>
        <begin position="2833"/>
        <end position="2846"/>
    </location>
</feature>
<evidence type="ECO:0000256" key="5">
    <source>
        <dbReference type="ARBA" id="ARBA00023136"/>
    </source>
</evidence>
<dbReference type="STRING" id="1169540.A0A0G4F0R1"/>
<dbReference type="InterPro" id="IPR011989">
    <property type="entry name" value="ARM-like"/>
</dbReference>
<dbReference type="GO" id="GO:0043495">
    <property type="term" value="F:protein-membrane adaptor activity"/>
    <property type="evidence" value="ECO:0007669"/>
    <property type="project" value="InterPro"/>
</dbReference>
<feature type="compositionally biased region" description="Acidic residues" evidence="8">
    <location>
        <begin position="2165"/>
        <end position="2183"/>
    </location>
</feature>
<dbReference type="VEuPathDB" id="CryptoDB:Vbra_14166"/>
<evidence type="ECO:0000256" key="8">
    <source>
        <dbReference type="SAM" id="MobiDB-lite"/>
    </source>
</evidence>
<evidence type="ECO:0000256" key="2">
    <source>
        <dbReference type="ARBA" id="ARBA00005462"/>
    </source>
</evidence>
<dbReference type="InterPro" id="IPR000225">
    <property type="entry name" value="Armadillo"/>
</dbReference>
<keyword evidence="5" id="KW-0472">Membrane</keyword>
<name>A0A0G4F0R1_VITBC</name>
<dbReference type="SMART" id="SM00185">
    <property type="entry name" value="ARM"/>
    <property type="match status" value="4"/>
</dbReference>
<evidence type="ECO:0000256" key="4">
    <source>
        <dbReference type="ARBA" id="ARBA00022737"/>
    </source>
</evidence>
<feature type="compositionally biased region" description="Acidic residues" evidence="8">
    <location>
        <begin position="2051"/>
        <end position="2068"/>
    </location>
</feature>
<proteinExistence type="inferred from homology"/>
<gene>
    <name evidence="9" type="ORF">Vbra_14166</name>
</gene>
<comment type="similarity">
    <text evidence="2">Belongs to the beta-catenin family.</text>
</comment>
<feature type="compositionally biased region" description="Basic and acidic residues" evidence="8">
    <location>
        <begin position="1768"/>
        <end position="1784"/>
    </location>
</feature>
<keyword evidence="3" id="KW-0926">Vacuole</keyword>